<comment type="caution">
    <text evidence="1">The sequence shown here is derived from an EMBL/GenBank/DDBJ whole genome shotgun (WGS) entry which is preliminary data.</text>
</comment>
<gene>
    <name evidence="1" type="ORF">Tfer_0443</name>
</gene>
<evidence type="ECO:0000313" key="1">
    <source>
        <dbReference type="EMBL" id="KNZ70764.1"/>
    </source>
</evidence>
<evidence type="ECO:0000313" key="2">
    <source>
        <dbReference type="Proteomes" id="UP000037175"/>
    </source>
</evidence>
<proteinExistence type="predicted"/>
<dbReference type="AlphaFoldDB" id="A0A0L6W6M8"/>
<name>A0A0L6W6M8_9FIRM</name>
<accession>A0A0L6W6M8</accession>
<protein>
    <submittedName>
        <fullName evidence="1">Integrase catalytic subunit</fullName>
    </submittedName>
</protein>
<dbReference type="SUPFAM" id="SSF46689">
    <property type="entry name" value="Homeodomain-like"/>
    <property type="match status" value="1"/>
</dbReference>
<keyword evidence="2" id="KW-1185">Reference proteome</keyword>
<dbReference type="Proteomes" id="UP000037175">
    <property type="component" value="Unassembled WGS sequence"/>
</dbReference>
<dbReference type="Pfam" id="PF13565">
    <property type="entry name" value="HTH_32"/>
    <property type="match status" value="1"/>
</dbReference>
<reference evidence="2" key="1">
    <citation type="submission" date="2015-07" db="EMBL/GenBank/DDBJ databases">
        <title>Complete Genome of Thermincola ferriacetica strain Z-0001T.</title>
        <authorList>
            <person name="Lusk B."/>
            <person name="Badalamenti J.P."/>
            <person name="Parameswaran P."/>
            <person name="Bond D.R."/>
            <person name="Torres C.I."/>
        </authorList>
    </citation>
    <scope>NUCLEOTIDE SEQUENCE [LARGE SCALE GENOMIC DNA]</scope>
    <source>
        <strain evidence="2">Z-0001</strain>
    </source>
</reference>
<sequence length="170" mass="19505">MQEIDQEKVALFRYGLIAPILNGQVANQKEYLAEVAGKVHQVPHYGPKEFTPKTLAGWLLAYRRAGFDGLKPKQRSDQGQSGKLTREQEEHLLALRQELRDMPVSVFYDRLVDKGEILPRDVSYATVYRILRKHGMIGKESVRSPERKRLLMIQSTLSGRGICRLGRIWC</sequence>
<dbReference type="InterPro" id="IPR009057">
    <property type="entry name" value="Homeodomain-like_sf"/>
</dbReference>
<organism evidence="1 2">
    <name type="scientific">Thermincola ferriacetica</name>
    <dbReference type="NCBI Taxonomy" id="281456"/>
    <lineage>
        <taxon>Bacteria</taxon>
        <taxon>Bacillati</taxon>
        <taxon>Bacillota</taxon>
        <taxon>Clostridia</taxon>
        <taxon>Eubacteriales</taxon>
        <taxon>Thermincolaceae</taxon>
        <taxon>Thermincola</taxon>
    </lineage>
</organism>
<dbReference type="EMBL" id="LGTE01000002">
    <property type="protein sequence ID" value="KNZ70764.1"/>
    <property type="molecule type" value="Genomic_DNA"/>
</dbReference>